<evidence type="ECO:0000313" key="1">
    <source>
        <dbReference type="EMBL" id="KAH7911204.1"/>
    </source>
</evidence>
<dbReference type="Proteomes" id="UP000790377">
    <property type="component" value="Unassembled WGS sequence"/>
</dbReference>
<dbReference type="EMBL" id="MU267686">
    <property type="protein sequence ID" value="KAH7911204.1"/>
    <property type="molecule type" value="Genomic_DNA"/>
</dbReference>
<accession>A0ACB8AD70</accession>
<reference evidence="1" key="1">
    <citation type="journal article" date="2021" name="New Phytol.">
        <title>Evolutionary innovations through gain and loss of genes in the ectomycorrhizal Boletales.</title>
        <authorList>
            <person name="Wu G."/>
            <person name="Miyauchi S."/>
            <person name="Morin E."/>
            <person name="Kuo A."/>
            <person name="Drula E."/>
            <person name="Varga T."/>
            <person name="Kohler A."/>
            <person name="Feng B."/>
            <person name="Cao Y."/>
            <person name="Lipzen A."/>
            <person name="Daum C."/>
            <person name="Hundley H."/>
            <person name="Pangilinan J."/>
            <person name="Johnson J."/>
            <person name="Barry K."/>
            <person name="LaButti K."/>
            <person name="Ng V."/>
            <person name="Ahrendt S."/>
            <person name="Min B."/>
            <person name="Choi I.G."/>
            <person name="Park H."/>
            <person name="Plett J.M."/>
            <person name="Magnuson J."/>
            <person name="Spatafora J.W."/>
            <person name="Nagy L.G."/>
            <person name="Henrissat B."/>
            <person name="Grigoriev I.V."/>
            <person name="Yang Z.L."/>
            <person name="Xu J."/>
            <person name="Martin F.M."/>
        </authorList>
    </citation>
    <scope>NUCLEOTIDE SEQUENCE</scope>
    <source>
        <strain evidence="1">ATCC 28755</strain>
    </source>
</reference>
<gene>
    <name evidence="1" type="ORF">BJ138DRAFT_1240107</name>
</gene>
<protein>
    <submittedName>
        <fullName evidence="1">Uncharacterized protein</fullName>
    </submittedName>
</protein>
<sequence length="475" mass="53745">MSSSNITGGSSISSSSILEPPQPMQRDDPSAADSARRRVAPKSRLPLFSSLPNLRSHHKASKQKSPSRRHPDTHTDDHQSHNDLPPLEQTNDNNNIINLDESALPQLPADRDVYRWAVVYENQRGITIFSTPYYSPLSLLPSDPLPFTVPSKTNKRSHQPNVSLTNYPLPDGTWKWLSKAWMIDMRTNSGEVQHDGFEYNWMFRDRGWSGDVGKLSAGAWVRRRRWVRLMTRPAKRLEYISGLVDTPFSKTPSRPSTSFVSLIHPASEFAIDIHRKGDSFDGSEQDWIRCHRLLKRLGRDGRKLELWTRWLDPLGLQAISKLDSKGKRALGQCSDDDGPLSRSSRSIRGHEHPEDLEISSPSREHLSAIFRNHGETILRSFIFPDSRARFLDLLEHAGLLDTLEIGLSNSGESTSKVDFWSYGSGLVKILDAEQQRPENDAENTRQKRDANGQSSGEALAKGYAYELEKQVDYVD</sequence>
<keyword evidence="2" id="KW-1185">Reference proteome</keyword>
<comment type="caution">
    <text evidence="1">The sequence shown here is derived from an EMBL/GenBank/DDBJ whole genome shotgun (WGS) entry which is preliminary data.</text>
</comment>
<name>A0ACB8AD70_9AGAM</name>
<proteinExistence type="predicted"/>
<evidence type="ECO:0000313" key="2">
    <source>
        <dbReference type="Proteomes" id="UP000790377"/>
    </source>
</evidence>
<organism evidence="1 2">
    <name type="scientific">Hygrophoropsis aurantiaca</name>
    <dbReference type="NCBI Taxonomy" id="72124"/>
    <lineage>
        <taxon>Eukaryota</taxon>
        <taxon>Fungi</taxon>
        <taxon>Dikarya</taxon>
        <taxon>Basidiomycota</taxon>
        <taxon>Agaricomycotina</taxon>
        <taxon>Agaricomycetes</taxon>
        <taxon>Agaricomycetidae</taxon>
        <taxon>Boletales</taxon>
        <taxon>Coniophorineae</taxon>
        <taxon>Hygrophoropsidaceae</taxon>
        <taxon>Hygrophoropsis</taxon>
    </lineage>
</organism>